<dbReference type="EMBL" id="HBKQ01035978">
    <property type="protein sequence ID" value="CAE2257183.1"/>
    <property type="molecule type" value="Transcribed_RNA"/>
</dbReference>
<feature type="compositionally biased region" description="Low complexity" evidence="1">
    <location>
        <begin position="9"/>
        <end position="22"/>
    </location>
</feature>
<name>A0A7S4N0F4_9STRA</name>
<evidence type="ECO:0000256" key="1">
    <source>
        <dbReference type="SAM" id="MobiDB-lite"/>
    </source>
</evidence>
<feature type="region of interest" description="Disordered" evidence="1">
    <location>
        <begin position="1"/>
        <end position="101"/>
    </location>
</feature>
<accession>A0A7S4N0F4</accession>
<reference evidence="2" key="1">
    <citation type="submission" date="2021-01" db="EMBL/GenBank/DDBJ databases">
        <authorList>
            <person name="Corre E."/>
            <person name="Pelletier E."/>
            <person name="Niang G."/>
            <person name="Scheremetjew M."/>
            <person name="Finn R."/>
            <person name="Kale V."/>
            <person name="Holt S."/>
            <person name="Cochrane G."/>
            <person name="Meng A."/>
            <person name="Brown T."/>
            <person name="Cohen L."/>
        </authorList>
    </citation>
    <scope>NUCLEOTIDE SEQUENCE</scope>
    <source>
        <strain evidence="2">Isolate 1302-5</strain>
    </source>
</reference>
<proteinExistence type="predicted"/>
<protein>
    <submittedName>
        <fullName evidence="2">Uncharacterized protein</fullName>
    </submittedName>
</protein>
<evidence type="ECO:0000313" key="2">
    <source>
        <dbReference type="EMBL" id="CAE2257183.1"/>
    </source>
</evidence>
<dbReference type="AlphaFoldDB" id="A0A7S4N0F4"/>
<feature type="compositionally biased region" description="Basic and acidic residues" evidence="1">
    <location>
        <begin position="69"/>
        <end position="92"/>
    </location>
</feature>
<gene>
    <name evidence="2" type="ORF">OAUR00152_LOCUS24737</name>
</gene>
<sequence>MLPLPPLSSSPSSSTPLPSPSSGCWVEGNDGVAAADTPPHPFRGAIVHPPLPPRPPRARHLLREFPCGGRERERDRRERERDERERERDETRGPALGALPSERVRTVADFLLRRLSTERGGGIMSGAAPGRFGMLLQRRSVD</sequence>
<organism evidence="2">
    <name type="scientific">Odontella aurita</name>
    <dbReference type="NCBI Taxonomy" id="265563"/>
    <lineage>
        <taxon>Eukaryota</taxon>
        <taxon>Sar</taxon>
        <taxon>Stramenopiles</taxon>
        <taxon>Ochrophyta</taxon>
        <taxon>Bacillariophyta</taxon>
        <taxon>Mediophyceae</taxon>
        <taxon>Biddulphiophycidae</taxon>
        <taxon>Eupodiscales</taxon>
        <taxon>Odontellaceae</taxon>
        <taxon>Odontella</taxon>
    </lineage>
</organism>